<feature type="transmembrane region" description="Helical" evidence="6">
    <location>
        <begin position="51"/>
        <end position="72"/>
    </location>
</feature>
<gene>
    <name evidence="8" type="ORF">KKP3000_002078</name>
</gene>
<evidence type="ECO:0000313" key="8">
    <source>
        <dbReference type="EMBL" id="MFB5189080.1"/>
    </source>
</evidence>
<dbReference type="Pfam" id="PF07690">
    <property type="entry name" value="MFS_1"/>
    <property type="match status" value="1"/>
</dbReference>
<keyword evidence="5 6" id="KW-0472">Membrane</keyword>
<dbReference type="RefSeq" id="WP_275472770.1">
    <property type="nucleotide sequence ID" value="NZ_CP162940.1"/>
</dbReference>
<keyword evidence="9" id="KW-1185">Reference proteome</keyword>
<dbReference type="PROSITE" id="PS50850">
    <property type="entry name" value="MFS"/>
    <property type="match status" value="1"/>
</dbReference>
<dbReference type="InterPro" id="IPR036259">
    <property type="entry name" value="MFS_trans_sf"/>
</dbReference>
<reference evidence="8 9" key="1">
    <citation type="journal article" date="2024" name="Int. J. Mol. Sci.">
        <title>Exploration of Alicyclobacillus spp. Genome in Search of Antibiotic Resistance.</title>
        <authorList>
            <person name="Bucka-Kolendo J."/>
            <person name="Kiousi D.E."/>
            <person name="Dekowska A."/>
            <person name="Mikolajczuk-Szczyrba A."/>
            <person name="Karadedos D.M."/>
            <person name="Michael P."/>
            <person name="Galanis A."/>
            <person name="Sokolowska B."/>
        </authorList>
    </citation>
    <scope>NUCLEOTIDE SEQUENCE [LARGE SCALE GENOMIC DNA]</scope>
    <source>
        <strain evidence="8 9">KKP 3000</strain>
    </source>
</reference>
<sequence length="214" mass="23276">MDGGSIFCAYASSAYVFIIARTLLGLTGGAVITLVLSALAVLFFEQERARAVGIWGAGNFVAMPLGPILGGWILTHHWWGWVFLMNVPVVLIGMAAILFLMQESKASIRPDIDAFGIALSSAGLVALTYGIIQVGQNGWSNLHAWLYLFAGITVLVLFAVWERRLSNSGGQPLVDLALFRSRAFVSGVLLMTVGSFQWLAYYFCFRSISKGFLD</sequence>
<dbReference type="Proteomes" id="UP001579974">
    <property type="component" value="Unassembled WGS sequence"/>
</dbReference>
<dbReference type="PANTHER" id="PTHR42718:SF42">
    <property type="entry name" value="EXPORT PROTEIN"/>
    <property type="match status" value="1"/>
</dbReference>
<evidence type="ECO:0000256" key="2">
    <source>
        <dbReference type="ARBA" id="ARBA00022448"/>
    </source>
</evidence>
<keyword evidence="2" id="KW-0813">Transport</keyword>
<protein>
    <submittedName>
        <fullName evidence="8">MFS transporter</fullName>
    </submittedName>
</protein>
<evidence type="ECO:0000313" key="9">
    <source>
        <dbReference type="Proteomes" id="UP001579974"/>
    </source>
</evidence>
<evidence type="ECO:0000256" key="3">
    <source>
        <dbReference type="ARBA" id="ARBA00022692"/>
    </source>
</evidence>
<feature type="transmembrane region" description="Helical" evidence="6">
    <location>
        <begin position="144"/>
        <end position="162"/>
    </location>
</feature>
<proteinExistence type="predicted"/>
<comment type="subcellular location">
    <subcellularLocation>
        <location evidence="1">Cell membrane</location>
        <topology evidence="1">Multi-pass membrane protein</topology>
    </subcellularLocation>
</comment>
<evidence type="ECO:0000256" key="5">
    <source>
        <dbReference type="ARBA" id="ARBA00023136"/>
    </source>
</evidence>
<accession>A0ABV5A9Y2</accession>
<feature type="transmembrane region" description="Helical" evidence="6">
    <location>
        <begin position="183"/>
        <end position="203"/>
    </location>
</feature>
<dbReference type="EMBL" id="JBDXSU010000002">
    <property type="protein sequence ID" value="MFB5189080.1"/>
    <property type="molecule type" value="Genomic_DNA"/>
</dbReference>
<evidence type="ECO:0000256" key="1">
    <source>
        <dbReference type="ARBA" id="ARBA00004651"/>
    </source>
</evidence>
<dbReference type="Gene3D" id="1.20.1250.20">
    <property type="entry name" value="MFS general substrate transporter like domains"/>
    <property type="match status" value="1"/>
</dbReference>
<organism evidence="8 9">
    <name type="scientific">Alicyclobacillus fastidiosus</name>
    <dbReference type="NCBI Taxonomy" id="392011"/>
    <lineage>
        <taxon>Bacteria</taxon>
        <taxon>Bacillati</taxon>
        <taxon>Bacillota</taxon>
        <taxon>Bacilli</taxon>
        <taxon>Bacillales</taxon>
        <taxon>Alicyclobacillaceae</taxon>
        <taxon>Alicyclobacillus</taxon>
    </lineage>
</organism>
<comment type="caution">
    <text evidence="8">The sequence shown here is derived from an EMBL/GenBank/DDBJ whole genome shotgun (WGS) entry which is preliminary data.</text>
</comment>
<feature type="transmembrane region" description="Helical" evidence="6">
    <location>
        <begin position="78"/>
        <end position="100"/>
    </location>
</feature>
<dbReference type="PANTHER" id="PTHR42718">
    <property type="entry name" value="MAJOR FACILITATOR SUPERFAMILY MULTIDRUG TRANSPORTER MFSC"/>
    <property type="match status" value="1"/>
</dbReference>
<evidence type="ECO:0000256" key="4">
    <source>
        <dbReference type="ARBA" id="ARBA00022989"/>
    </source>
</evidence>
<keyword evidence="3 6" id="KW-0812">Transmembrane</keyword>
<dbReference type="SUPFAM" id="SSF103473">
    <property type="entry name" value="MFS general substrate transporter"/>
    <property type="match status" value="1"/>
</dbReference>
<feature type="transmembrane region" description="Helical" evidence="6">
    <location>
        <begin position="15"/>
        <end position="44"/>
    </location>
</feature>
<dbReference type="InterPro" id="IPR020846">
    <property type="entry name" value="MFS_dom"/>
</dbReference>
<name>A0ABV5A9Y2_9BACL</name>
<evidence type="ECO:0000259" key="7">
    <source>
        <dbReference type="PROSITE" id="PS50850"/>
    </source>
</evidence>
<keyword evidence="4 6" id="KW-1133">Transmembrane helix</keyword>
<dbReference type="InterPro" id="IPR011701">
    <property type="entry name" value="MFS"/>
</dbReference>
<feature type="transmembrane region" description="Helical" evidence="6">
    <location>
        <begin position="112"/>
        <end position="132"/>
    </location>
</feature>
<evidence type="ECO:0000256" key="6">
    <source>
        <dbReference type="SAM" id="Phobius"/>
    </source>
</evidence>
<feature type="domain" description="Major facilitator superfamily (MFS) profile" evidence="7">
    <location>
        <begin position="1"/>
        <end position="214"/>
    </location>
</feature>